<dbReference type="NCBIfam" id="TIGR02856">
    <property type="entry name" value="spore_yqfC"/>
    <property type="match status" value="1"/>
</dbReference>
<dbReference type="InterPro" id="IPR022477">
    <property type="entry name" value="Spore_YqfC"/>
</dbReference>
<dbReference type="Pfam" id="PF07873">
    <property type="entry name" value="YabP"/>
    <property type="match status" value="1"/>
</dbReference>
<dbReference type="HOGENOM" id="CLU_161222_2_0_9"/>
<keyword evidence="2" id="KW-1185">Reference proteome</keyword>
<evidence type="ECO:0000313" key="2">
    <source>
        <dbReference type="Proteomes" id="UP000002217"/>
    </source>
</evidence>
<dbReference type="OrthoDB" id="2989236at2"/>
<dbReference type="EMBL" id="CP001720">
    <property type="protein sequence ID" value="ACV63824.1"/>
    <property type="molecule type" value="Genomic_DNA"/>
</dbReference>
<evidence type="ECO:0000313" key="1">
    <source>
        <dbReference type="EMBL" id="ACV63824.1"/>
    </source>
</evidence>
<gene>
    <name evidence="1" type="ordered locus">Dtox_3072</name>
</gene>
<organism evidence="1 2">
    <name type="scientific">Desulfofarcimen acetoxidans (strain ATCC 49208 / DSM 771 / KCTC 5769 / VKM B-1644 / 5575)</name>
    <name type="common">Desulfotomaculum acetoxidans</name>
    <dbReference type="NCBI Taxonomy" id="485916"/>
    <lineage>
        <taxon>Bacteria</taxon>
        <taxon>Bacillati</taxon>
        <taxon>Bacillota</taxon>
        <taxon>Clostridia</taxon>
        <taxon>Eubacteriales</taxon>
        <taxon>Peptococcaceae</taxon>
        <taxon>Desulfofarcimen</taxon>
    </lineage>
</organism>
<dbReference type="InterPro" id="IPR022476">
    <property type="entry name" value="Spore_YabP/YqfC"/>
</dbReference>
<dbReference type="AlphaFoldDB" id="C8W3N8"/>
<sequence>MSWNKIKKKFKQQVSDLLEIPNDIVLDLPKIIMVGNLQVFIENHKGIVEYSPQLMRVNVGYGEVVITGESLILRNILLDEICIEGKISSLNFMQL</sequence>
<dbReference type="KEGG" id="dae:Dtox_3072"/>
<dbReference type="Proteomes" id="UP000002217">
    <property type="component" value="Chromosome"/>
</dbReference>
<dbReference type="STRING" id="485916.Dtox_3072"/>
<accession>C8W3N8</accession>
<name>C8W3N8_DESAS</name>
<dbReference type="eggNOG" id="ENOG5032ZA5">
    <property type="taxonomic scope" value="Bacteria"/>
</dbReference>
<reference evidence="1 2" key="1">
    <citation type="journal article" date="2009" name="Stand. Genomic Sci.">
        <title>Complete genome sequence of Desulfotomaculum acetoxidans type strain (5575).</title>
        <authorList>
            <person name="Spring S."/>
            <person name="Lapidus A."/>
            <person name="Schroder M."/>
            <person name="Gleim D."/>
            <person name="Sims D."/>
            <person name="Meincke L."/>
            <person name="Glavina Del Rio T."/>
            <person name="Tice H."/>
            <person name="Copeland A."/>
            <person name="Cheng J.F."/>
            <person name="Lucas S."/>
            <person name="Chen F."/>
            <person name="Nolan M."/>
            <person name="Bruce D."/>
            <person name="Goodwin L."/>
            <person name="Pitluck S."/>
            <person name="Ivanova N."/>
            <person name="Mavromatis K."/>
            <person name="Mikhailova N."/>
            <person name="Pati A."/>
            <person name="Chen A."/>
            <person name="Palaniappan K."/>
            <person name="Land M."/>
            <person name="Hauser L."/>
            <person name="Chang Y.J."/>
            <person name="Jeffries C.D."/>
            <person name="Chain P."/>
            <person name="Saunders E."/>
            <person name="Brettin T."/>
            <person name="Detter J.C."/>
            <person name="Goker M."/>
            <person name="Bristow J."/>
            <person name="Eisen J.A."/>
            <person name="Markowitz V."/>
            <person name="Hugenholtz P."/>
            <person name="Kyrpides N.C."/>
            <person name="Klenk H.P."/>
            <person name="Han C."/>
        </authorList>
    </citation>
    <scope>NUCLEOTIDE SEQUENCE [LARGE SCALE GENOMIC DNA]</scope>
    <source>
        <strain evidence="2">ATCC 49208 / DSM 771 / VKM B-1644</strain>
    </source>
</reference>
<dbReference type="RefSeq" id="WP_015758516.1">
    <property type="nucleotide sequence ID" value="NC_013216.1"/>
</dbReference>
<proteinExistence type="predicted"/>
<protein>
    <submittedName>
        <fullName evidence="1">Sporulation protein YqfC</fullName>
    </submittedName>
</protein>